<reference evidence="2 3" key="1">
    <citation type="submission" date="2017-11" db="EMBL/GenBank/DDBJ databases">
        <title>Comparative genomic analysis of Holospora spp., intranuclear symbionts of paramecia.</title>
        <authorList>
            <person name="Garushyants S.K."/>
            <person name="Beliavskaya A."/>
            <person name="Malko D.B."/>
            <person name="Logacheva M.D."/>
            <person name="Rautian M.S."/>
            <person name="Gelfand M.S."/>
        </authorList>
    </citation>
    <scope>NUCLEOTIDE SEQUENCE [LARGE SCALE GENOMIC DNA]</scope>
    <source>
        <strain evidence="3">02AZ16</strain>
    </source>
</reference>
<evidence type="ECO:0000313" key="3">
    <source>
        <dbReference type="Proteomes" id="UP000239425"/>
    </source>
</evidence>
<feature type="coiled-coil region" evidence="1">
    <location>
        <begin position="207"/>
        <end position="257"/>
    </location>
</feature>
<keyword evidence="1" id="KW-0175">Coiled coil</keyword>
<accession>A0A2S5R7S5</accession>
<proteinExistence type="predicted"/>
<comment type="caution">
    <text evidence="2">The sequence shown here is derived from an EMBL/GenBank/DDBJ whole genome shotgun (WGS) entry which is preliminary data.</text>
</comment>
<protein>
    <submittedName>
        <fullName evidence="2">Uncharacterized protein</fullName>
    </submittedName>
</protein>
<name>A0A2S5R7S5_9PROT</name>
<sequence>MLCIFSSKSAFSAKMESEDVEEPKKDVVKKITKKITKSYIISYHNKKIMSHLVQFIKSMIMPHSVKYIPVQCSDPKIAKWSSVTLFVSKFPNQPRYLALYHNLEYMSEGCSASLNTKELILQYCFTSRASLGPPCERFLRLCSIDQKEVLVSAWQEASQAIKQLTEQDIRKALLMKKYIFNFFNYLATQRGKSMNKVATNYITFDKAEQKEQMKQEFQKMMINLEHQFKFDGVIQTAEQVEEEFRQMRRRQEDTLENQFQGLHL</sequence>
<evidence type="ECO:0000313" key="2">
    <source>
        <dbReference type="EMBL" id="PPE03337.1"/>
    </source>
</evidence>
<keyword evidence="3" id="KW-1185">Reference proteome</keyword>
<gene>
    <name evidence="2" type="ORF">HCUR_01219</name>
</gene>
<dbReference type="AlphaFoldDB" id="A0A2S5R7S5"/>
<dbReference type="EMBL" id="PHHC01000110">
    <property type="protein sequence ID" value="PPE03337.1"/>
    <property type="molecule type" value="Genomic_DNA"/>
</dbReference>
<dbReference type="Proteomes" id="UP000239425">
    <property type="component" value="Unassembled WGS sequence"/>
</dbReference>
<organism evidence="2 3">
    <name type="scientific">Holospora curviuscula</name>
    <dbReference type="NCBI Taxonomy" id="1082868"/>
    <lineage>
        <taxon>Bacteria</taxon>
        <taxon>Pseudomonadati</taxon>
        <taxon>Pseudomonadota</taxon>
        <taxon>Alphaproteobacteria</taxon>
        <taxon>Holosporales</taxon>
        <taxon>Holosporaceae</taxon>
        <taxon>Holospora</taxon>
    </lineage>
</organism>
<evidence type="ECO:0000256" key="1">
    <source>
        <dbReference type="SAM" id="Coils"/>
    </source>
</evidence>